<dbReference type="EMBL" id="JBHSXN010000003">
    <property type="protein sequence ID" value="MFC6954643.1"/>
    <property type="molecule type" value="Genomic_DNA"/>
</dbReference>
<proteinExistence type="predicted"/>
<organism evidence="2 3">
    <name type="scientific">Halorubellus litoreus</name>
    <dbReference type="NCBI Taxonomy" id="755308"/>
    <lineage>
        <taxon>Archaea</taxon>
        <taxon>Methanobacteriati</taxon>
        <taxon>Methanobacteriota</taxon>
        <taxon>Stenosarchaea group</taxon>
        <taxon>Halobacteria</taxon>
        <taxon>Halobacteriales</taxon>
        <taxon>Halorubellaceae</taxon>
        <taxon>Halorubellus</taxon>
    </lineage>
</organism>
<evidence type="ECO:0000256" key="1">
    <source>
        <dbReference type="SAM" id="MobiDB-lite"/>
    </source>
</evidence>
<dbReference type="Gene3D" id="3.30.530.20">
    <property type="match status" value="1"/>
</dbReference>
<evidence type="ECO:0000313" key="3">
    <source>
        <dbReference type="Proteomes" id="UP001596395"/>
    </source>
</evidence>
<dbReference type="InterPro" id="IPR019587">
    <property type="entry name" value="Polyketide_cyclase/dehydratase"/>
</dbReference>
<feature type="region of interest" description="Disordered" evidence="1">
    <location>
        <begin position="86"/>
        <end position="118"/>
    </location>
</feature>
<dbReference type="SUPFAM" id="SSF55961">
    <property type="entry name" value="Bet v1-like"/>
    <property type="match status" value="1"/>
</dbReference>
<feature type="compositionally biased region" description="Low complexity" evidence="1">
    <location>
        <begin position="102"/>
        <end position="116"/>
    </location>
</feature>
<dbReference type="InterPro" id="IPR023393">
    <property type="entry name" value="START-like_dom_sf"/>
</dbReference>
<keyword evidence="3" id="KW-1185">Reference proteome</keyword>
<evidence type="ECO:0000313" key="2">
    <source>
        <dbReference type="EMBL" id="MFC6954643.1"/>
    </source>
</evidence>
<name>A0ABD5VJP1_9EURY</name>
<dbReference type="Pfam" id="PF10604">
    <property type="entry name" value="Polyketide_cyc2"/>
    <property type="match status" value="1"/>
</dbReference>
<gene>
    <name evidence="2" type="ORF">ACFQGB_17395</name>
</gene>
<dbReference type="Proteomes" id="UP001596395">
    <property type="component" value="Unassembled WGS sequence"/>
</dbReference>
<comment type="caution">
    <text evidence="2">The sequence shown here is derived from an EMBL/GenBank/DDBJ whole genome shotgun (WGS) entry which is preliminary data.</text>
</comment>
<dbReference type="AlphaFoldDB" id="A0ABD5VJP1"/>
<accession>A0ABD5VJP1</accession>
<protein>
    <submittedName>
        <fullName evidence="2">SRPBCC family protein</fullName>
    </submittedName>
</protein>
<sequence>MTVIEVSTTVDVPPAAAYAFVLDFEGHADYSEFVRDVRRRGDGGVGTRFDIELSWWKLSYTFPTQVTDLDEPNRIGWRTPNGLHARGDWQFDPVDSETDGGAATTDEPAPDDAAATSTRVTLRAEYDRSRSRLPRLPPLVSVDDVLNRLKPVVRREATKVFEHAIADLEGERRRVTLDVDVY</sequence>
<reference evidence="2 3" key="1">
    <citation type="journal article" date="2019" name="Int. J. Syst. Evol. Microbiol.">
        <title>The Global Catalogue of Microorganisms (GCM) 10K type strain sequencing project: providing services to taxonomists for standard genome sequencing and annotation.</title>
        <authorList>
            <consortium name="The Broad Institute Genomics Platform"/>
            <consortium name="The Broad Institute Genome Sequencing Center for Infectious Disease"/>
            <person name="Wu L."/>
            <person name="Ma J."/>
        </authorList>
    </citation>
    <scope>NUCLEOTIDE SEQUENCE [LARGE SCALE GENOMIC DNA]</scope>
    <source>
        <strain evidence="2 3">GX26</strain>
    </source>
</reference>